<dbReference type="EMBL" id="JAULSW010000004">
    <property type="protein sequence ID" value="KAK3384831.1"/>
    <property type="molecule type" value="Genomic_DNA"/>
</dbReference>
<keyword evidence="2" id="KW-1185">Reference proteome</keyword>
<dbReference type="PANTHER" id="PTHR10622">
    <property type="entry name" value="HET DOMAIN-CONTAINING PROTEIN"/>
    <property type="match status" value="1"/>
</dbReference>
<comment type="caution">
    <text evidence="1">The sequence shown here is derived from an EMBL/GenBank/DDBJ whole genome shotgun (WGS) entry which is preliminary data.</text>
</comment>
<accession>A0AAE0TZ24</accession>
<evidence type="ECO:0000313" key="1">
    <source>
        <dbReference type="EMBL" id="KAK3384831.1"/>
    </source>
</evidence>
<reference evidence="1" key="2">
    <citation type="submission" date="2023-06" db="EMBL/GenBank/DDBJ databases">
        <authorList>
            <consortium name="Lawrence Berkeley National Laboratory"/>
            <person name="Haridas S."/>
            <person name="Hensen N."/>
            <person name="Bonometti L."/>
            <person name="Westerberg I."/>
            <person name="Brannstrom I.O."/>
            <person name="Guillou S."/>
            <person name="Cros-Aarteil S."/>
            <person name="Calhoun S."/>
            <person name="Kuo A."/>
            <person name="Mondo S."/>
            <person name="Pangilinan J."/>
            <person name="Riley R."/>
            <person name="LaButti K."/>
            <person name="Andreopoulos B."/>
            <person name="Lipzen A."/>
            <person name="Chen C."/>
            <person name="Yanf M."/>
            <person name="Daum C."/>
            <person name="Ng V."/>
            <person name="Clum A."/>
            <person name="Steindorff A."/>
            <person name="Ohm R."/>
            <person name="Martin F."/>
            <person name="Silar P."/>
            <person name="Natvig D."/>
            <person name="Lalanne C."/>
            <person name="Gautier V."/>
            <person name="Ament-velasquez S.L."/>
            <person name="Kruys A."/>
            <person name="Hutchinson M.I."/>
            <person name="Powell A.J."/>
            <person name="Barry K."/>
            <person name="Miller A.N."/>
            <person name="Grigoriev I.V."/>
            <person name="Debuchy R."/>
            <person name="Gladieux P."/>
            <person name="Thoren M.H."/>
            <person name="Johannesson H."/>
        </authorList>
    </citation>
    <scope>NUCLEOTIDE SEQUENCE</scope>
    <source>
        <strain evidence="1">CBS 232.78</strain>
    </source>
</reference>
<protein>
    <submittedName>
        <fullName evidence="1">Uncharacterized protein</fullName>
    </submittedName>
</protein>
<proteinExistence type="predicted"/>
<dbReference type="Proteomes" id="UP001285441">
    <property type="component" value="Unassembled WGS sequence"/>
</dbReference>
<dbReference type="AlphaFoldDB" id="A0AAE0TZ24"/>
<sequence length="384" mass="43420">MWLIDTAIMRLREVTNPEPRSYAILSHTWAESGEVTFQNITNPDPEAALTKPGFAKIVQIYRAYSLFGIFDIHLPLIYGEGEKSFIRLQEAIAQDSADLSLFAWTSKQEQMYRGVFAISPDEFADCGKIHRVISPLVLPMKFSLTNKGIEIPAGLYSVTRGEDHDYLMDLQCVDMTRQQIDGAYGAVCVRLVKCAHNYVRHSFGNAVAPPVAQLNKEKTVPGLIHIPKLIRKVDSEALEVCLFARFQLELINETPHDITFPFKHRYLLDPVPKPMHLWNPENNPSITDRHRDFSASIKFHIAGGTFQNDGGNAQPQNWIWRADDIDIGIGLREESNRRRATMSAIPQILELQLWAKIRTHGQAVAITPFVNDLGGDDFTWPGKE</sequence>
<evidence type="ECO:0000313" key="2">
    <source>
        <dbReference type="Proteomes" id="UP001285441"/>
    </source>
</evidence>
<dbReference type="PANTHER" id="PTHR10622:SF12">
    <property type="entry name" value="HET DOMAIN-CONTAINING PROTEIN"/>
    <property type="match status" value="1"/>
</dbReference>
<organism evidence="1 2">
    <name type="scientific">Podospora didyma</name>
    <dbReference type="NCBI Taxonomy" id="330526"/>
    <lineage>
        <taxon>Eukaryota</taxon>
        <taxon>Fungi</taxon>
        <taxon>Dikarya</taxon>
        <taxon>Ascomycota</taxon>
        <taxon>Pezizomycotina</taxon>
        <taxon>Sordariomycetes</taxon>
        <taxon>Sordariomycetidae</taxon>
        <taxon>Sordariales</taxon>
        <taxon>Podosporaceae</taxon>
        <taxon>Podospora</taxon>
    </lineage>
</organism>
<name>A0AAE0TZ24_9PEZI</name>
<reference evidence="1" key="1">
    <citation type="journal article" date="2023" name="Mol. Phylogenet. Evol.">
        <title>Genome-scale phylogeny and comparative genomics of the fungal order Sordariales.</title>
        <authorList>
            <person name="Hensen N."/>
            <person name="Bonometti L."/>
            <person name="Westerberg I."/>
            <person name="Brannstrom I.O."/>
            <person name="Guillou S."/>
            <person name="Cros-Aarteil S."/>
            <person name="Calhoun S."/>
            <person name="Haridas S."/>
            <person name="Kuo A."/>
            <person name="Mondo S."/>
            <person name="Pangilinan J."/>
            <person name="Riley R."/>
            <person name="LaButti K."/>
            <person name="Andreopoulos B."/>
            <person name="Lipzen A."/>
            <person name="Chen C."/>
            <person name="Yan M."/>
            <person name="Daum C."/>
            <person name="Ng V."/>
            <person name="Clum A."/>
            <person name="Steindorff A."/>
            <person name="Ohm R.A."/>
            <person name="Martin F."/>
            <person name="Silar P."/>
            <person name="Natvig D.O."/>
            <person name="Lalanne C."/>
            <person name="Gautier V."/>
            <person name="Ament-Velasquez S.L."/>
            <person name="Kruys A."/>
            <person name="Hutchinson M.I."/>
            <person name="Powell A.J."/>
            <person name="Barry K."/>
            <person name="Miller A.N."/>
            <person name="Grigoriev I.V."/>
            <person name="Debuchy R."/>
            <person name="Gladieux P."/>
            <person name="Hiltunen Thoren M."/>
            <person name="Johannesson H."/>
        </authorList>
    </citation>
    <scope>NUCLEOTIDE SEQUENCE</scope>
    <source>
        <strain evidence="1">CBS 232.78</strain>
    </source>
</reference>
<gene>
    <name evidence="1" type="ORF">B0H63DRAFT_559559</name>
</gene>